<proteinExistence type="predicted"/>
<gene>
    <name evidence="3" type="ORF">QE412_000799</name>
</gene>
<feature type="region of interest" description="Disordered" evidence="1">
    <location>
        <begin position="78"/>
        <end position="107"/>
    </location>
</feature>
<keyword evidence="4" id="KW-1185">Reference proteome</keyword>
<evidence type="ECO:0000313" key="4">
    <source>
        <dbReference type="Proteomes" id="UP001226691"/>
    </source>
</evidence>
<accession>A0ABU0TRC9</accession>
<organism evidence="3 4">
    <name type="scientific">Microbacterium trichothecenolyticum</name>
    <name type="common">Aureobacterium trichothecenolyticum</name>
    <dbReference type="NCBI Taxonomy" id="69370"/>
    <lineage>
        <taxon>Bacteria</taxon>
        <taxon>Bacillati</taxon>
        <taxon>Actinomycetota</taxon>
        <taxon>Actinomycetes</taxon>
        <taxon>Micrococcales</taxon>
        <taxon>Microbacteriaceae</taxon>
        <taxon>Microbacterium</taxon>
    </lineage>
</organism>
<name>A0ABU0TRC9_MICTR</name>
<feature type="compositionally biased region" description="Basic and acidic residues" evidence="1">
    <location>
        <begin position="82"/>
        <end position="100"/>
    </location>
</feature>
<keyword evidence="2" id="KW-0472">Membrane</keyword>
<dbReference type="EMBL" id="JAUTBF010000001">
    <property type="protein sequence ID" value="MDQ1122226.1"/>
    <property type="molecule type" value="Genomic_DNA"/>
</dbReference>
<reference evidence="3 4" key="1">
    <citation type="submission" date="2023-07" db="EMBL/GenBank/DDBJ databases">
        <title>Functional and genomic diversity of the sorghum phyllosphere microbiome.</title>
        <authorList>
            <person name="Shade A."/>
        </authorList>
    </citation>
    <scope>NUCLEOTIDE SEQUENCE [LARGE SCALE GENOMIC DNA]</scope>
    <source>
        <strain evidence="3 4">SORGH_AS_1207</strain>
    </source>
</reference>
<evidence type="ECO:0000256" key="2">
    <source>
        <dbReference type="SAM" id="Phobius"/>
    </source>
</evidence>
<keyword evidence="2" id="KW-1133">Transmembrane helix</keyword>
<keyword evidence="2" id="KW-0812">Transmembrane</keyword>
<protein>
    <submittedName>
        <fullName evidence="3">Uncharacterized protein</fullName>
    </submittedName>
</protein>
<evidence type="ECO:0000256" key="1">
    <source>
        <dbReference type="SAM" id="MobiDB-lite"/>
    </source>
</evidence>
<sequence>MVAAPYAIDAQLLFASASEIRIPRYVAPMDIGQLYRGLRTARGYQAAGLLCFWGLGTGFGVVLLRRDDCSAQNLALPGGSLRIDDHAGDQRPERPHRAGMDEGDPPNLWAAHQRERRMGFRERVENFRAEGLI</sequence>
<comment type="caution">
    <text evidence="3">The sequence shown here is derived from an EMBL/GenBank/DDBJ whole genome shotgun (WGS) entry which is preliminary data.</text>
</comment>
<dbReference type="Proteomes" id="UP001226691">
    <property type="component" value="Unassembled WGS sequence"/>
</dbReference>
<evidence type="ECO:0000313" key="3">
    <source>
        <dbReference type="EMBL" id="MDQ1122226.1"/>
    </source>
</evidence>
<feature type="transmembrane region" description="Helical" evidence="2">
    <location>
        <begin position="44"/>
        <end position="64"/>
    </location>
</feature>